<evidence type="ECO:0000259" key="3">
    <source>
        <dbReference type="PROSITE" id="PS50119"/>
    </source>
</evidence>
<comment type="caution">
    <text evidence="4">The sequence shown here is derived from an EMBL/GenBank/DDBJ whole genome shotgun (WGS) entry which is preliminary data.</text>
</comment>
<dbReference type="InterPro" id="IPR000315">
    <property type="entry name" value="Znf_B-box"/>
</dbReference>
<evidence type="ECO:0000256" key="2">
    <source>
        <dbReference type="SAM" id="MobiDB-lite"/>
    </source>
</evidence>
<evidence type="ECO:0000313" key="4">
    <source>
        <dbReference type="EMBL" id="KAF9943540.1"/>
    </source>
</evidence>
<dbReference type="EMBL" id="JAAAHW010009099">
    <property type="protein sequence ID" value="KAF9943540.1"/>
    <property type="molecule type" value="Genomic_DNA"/>
</dbReference>
<dbReference type="Proteomes" id="UP000749646">
    <property type="component" value="Unassembled WGS sequence"/>
</dbReference>
<keyword evidence="1" id="KW-0862">Zinc</keyword>
<evidence type="ECO:0000313" key="5">
    <source>
        <dbReference type="Proteomes" id="UP000749646"/>
    </source>
</evidence>
<reference evidence="4" key="1">
    <citation type="journal article" date="2020" name="Fungal Divers.">
        <title>Resolving the Mortierellaceae phylogeny through synthesis of multi-gene phylogenetics and phylogenomics.</title>
        <authorList>
            <person name="Vandepol N."/>
            <person name="Liber J."/>
            <person name="Desiro A."/>
            <person name="Na H."/>
            <person name="Kennedy M."/>
            <person name="Barry K."/>
            <person name="Grigoriev I.V."/>
            <person name="Miller A.N."/>
            <person name="O'Donnell K."/>
            <person name="Stajich J.E."/>
            <person name="Bonito G."/>
        </authorList>
    </citation>
    <scope>NUCLEOTIDE SEQUENCE</scope>
    <source>
        <strain evidence="4">MES-2147</strain>
    </source>
</reference>
<feature type="region of interest" description="Disordered" evidence="2">
    <location>
        <begin position="1"/>
        <end position="47"/>
    </location>
</feature>
<name>A0A9P6LUE6_9FUNG</name>
<feature type="non-terminal residue" evidence="4">
    <location>
        <position position="139"/>
    </location>
</feature>
<feature type="compositionally biased region" description="Polar residues" evidence="2">
    <location>
        <begin position="114"/>
        <end position="124"/>
    </location>
</feature>
<sequence length="139" mass="15643">MRDNEADRKHRLEEILQREDDLDGDSDDNRDPIDQQNDESHEMEEDLAAALATAEGFCVECKDQESFYSCEQCAEDFCEVCYSMLHRTGNRVRHQKKEIFKSNGKNSLLAPPTNGASASTSKGSLLSEETLAEPPLESK</sequence>
<accession>A0A9P6LUE6</accession>
<dbReference type="GO" id="GO:0008270">
    <property type="term" value="F:zinc ion binding"/>
    <property type="evidence" value="ECO:0007669"/>
    <property type="project" value="UniProtKB-KW"/>
</dbReference>
<feature type="compositionally biased region" description="Basic and acidic residues" evidence="2">
    <location>
        <begin position="1"/>
        <end position="19"/>
    </location>
</feature>
<gene>
    <name evidence="4" type="ORF">BGZ65_000816</name>
</gene>
<keyword evidence="1" id="KW-0863">Zinc-finger</keyword>
<proteinExistence type="predicted"/>
<evidence type="ECO:0000256" key="1">
    <source>
        <dbReference type="PROSITE-ProRule" id="PRU00024"/>
    </source>
</evidence>
<organism evidence="4 5">
    <name type="scientific">Modicella reniformis</name>
    <dbReference type="NCBI Taxonomy" id="1440133"/>
    <lineage>
        <taxon>Eukaryota</taxon>
        <taxon>Fungi</taxon>
        <taxon>Fungi incertae sedis</taxon>
        <taxon>Mucoromycota</taxon>
        <taxon>Mortierellomycotina</taxon>
        <taxon>Mortierellomycetes</taxon>
        <taxon>Mortierellales</taxon>
        <taxon>Mortierellaceae</taxon>
        <taxon>Modicella</taxon>
    </lineage>
</organism>
<feature type="region of interest" description="Disordered" evidence="2">
    <location>
        <begin position="103"/>
        <end position="139"/>
    </location>
</feature>
<dbReference type="PROSITE" id="PS50119">
    <property type="entry name" value="ZF_BBOX"/>
    <property type="match status" value="1"/>
</dbReference>
<protein>
    <recommendedName>
        <fullName evidence="3">B box-type domain-containing protein</fullName>
    </recommendedName>
</protein>
<dbReference type="OrthoDB" id="406045at2759"/>
<keyword evidence="1" id="KW-0479">Metal-binding</keyword>
<keyword evidence="5" id="KW-1185">Reference proteome</keyword>
<dbReference type="AlphaFoldDB" id="A0A9P6LUE6"/>
<feature type="domain" description="B box-type" evidence="3">
    <location>
        <begin position="53"/>
        <end position="99"/>
    </location>
</feature>